<evidence type="ECO:0000256" key="7">
    <source>
        <dbReference type="HAMAP-Rule" id="MF_00203"/>
    </source>
</evidence>
<dbReference type="InterPro" id="IPR036876">
    <property type="entry name" value="UVR_dom_sf"/>
</dbReference>
<dbReference type="CDD" id="cd10434">
    <property type="entry name" value="GIY-YIG_UvrC_Cho"/>
    <property type="match status" value="1"/>
</dbReference>
<dbReference type="SUPFAM" id="SSF82771">
    <property type="entry name" value="GIY-YIG endonuclease"/>
    <property type="match status" value="1"/>
</dbReference>
<dbReference type="PANTHER" id="PTHR30562">
    <property type="entry name" value="UVRC/OXIDOREDUCTASE"/>
    <property type="match status" value="1"/>
</dbReference>
<sequence length="615" mass="67195">MSAAATSGFDGKAYAAALSTAPGVYRMYAADDTLLYVGKAGALRKRVGSYFNGSPKSRRIMMMLAQVARMDVTVTRTEAEALLLENQLIKSLAPRYNVSLRDDKTYPQVLLTREQWPRIALHRGPRSVPGRYYGPYPGVGAVRETLNLMHKLFKLRSCEDSVFRNRSRPCLQYQIGRCSAPCVELVAQAEYDESVRRAALFLEGRSDQLADELVQAMQQASDALEFERAARLRDLVASLRSMQNRQYVDGRAADLDVLACAMQGASACVMLLAFRDGRNLGTRAFFPRTNGEDSAEEVLAAFVSQYYVEHAPPPEVLLDRGIPDAEMIEAALTIAAERRVALKWNVRGERAGYVELASRNAQITLASELDSRGAQHARSEAVRELLGLAEPVKRVECFDISHTMGEATVASCVVFDAAGPVRAQYRRYNISGIEPGDDYAAMRQAIDRRFRRAVEEQGVLPDVLLIDGGAGQLAQAQAALADLGVEGVLLVGVAKGVERRAGHEALVLPDGRELRPGAASPALQFIQQVRDEAHRFAITGHRGRRQKARMTSRLEDIPGIGPRRRASLLKHFGGLAGLKAAGEAEIARVEGINAALATRIYANLHGLSIPDPAAE</sequence>
<keyword evidence="1 7" id="KW-0963">Cytoplasm</keyword>
<dbReference type="InterPro" id="IPR047296">
    <property type="entry name" value="GIY-YIG_UvrC_Cho"/>
</dbReference>
<protein>
    <recommendedName>
        <fullName evidence="7">UvrABC system protein C</fullName>
        <shortName evidence="7">Protein UvrC</shortName>
    </recommendedName>
    <alternativeName>
        <fullName evidence="7">Excinuclease ABC subunit C</fullName>
    </alternativeName>
</protein>
<keyword evidence="3 7" id="KW-0228">DNA excision</keyword>
<dbReference type="Gene3D" id="3.40.1440.10">
    <property type="entry name" value="GIY-YIG endonuclease"/>
    <property type="match status" value="1"/>
</dbReference>
<comment type="subunit">
    <text evidence="7">Interacts with UvrB in an incision complex.</text>
</comment>
<feature type="domain" description="UVR" evidence="8">
    <location>
        <begin position="207"/>
        <end position="242"/>
    </location>
</feature>
<dbReference type="InterPro" id="IPR004791">
    <property type="entry name" value="UvrC"/>
</dbReference>
<evidence type="ECO:0000256" key="3">
    <source>
        <dbReference type="ARBA" id="ARBA00022769"/>
    </source>
</evidence>
<keyword evidence="12" id="KW-1185">Reference proteome</keyword>
<dbReference type="InterPro" id="IPR050066">
    <property type="entry name" value="UvrABC_protein_C"/>
</dbReference>
<evidence type="ECO:0000259" key="8">
    <source>
        <dbReference type="PROSITE" id="PS50151"/>
    </source>
</evidence>
<dbReference type="Pfam" id="PF01541">
    <property type="entry name" value="GIY-YIG"/>
    <property type="match status" value="1"/>
</dbReference>
<feature type="domain" description="UvrC family homology region profile" evidence="10">
    <location>
        <begin position="257"/>
        <end position="480"/>
    </location>
</feature>
<proteinExistence type="inferred from homology"/>
<dbReference type="Gene3D" id="3.30.420.340">
    <property type="entry name" value="UvrC, RNAse H endonuclease domain"/>
    <property type="match status" value="1"/>
</dbReference>
<comment type="function">
    <text evidence="7">The UvrABC repair system catalyzes the recognition and processing of DNA lesions. UvrC both incises the 5' and 3' sides of the lesion. The N-terminal half is responsible for the 3' incision and the C-terminal half is responsible for the 5' incision.</text>
</comment>
<dbReference type="Proteomes" id="UP000050902">
    <property type="component" value="Unassembled WGS sequence"/>
</dbReference>
<dbReference type="Pfam" id="PF08459">
    <property type="entry name" value="UvrC_RNaseH_dom"/>
    <property type="match status" value="1"/>
</dbReference>
<dbReference type="SUPFAM" id="SSF46600">
    <property type="entry name" value="C-terminal UvrC-binding domain of UvrB"/>
    <property type="match status" value="1"/>
</dbReference>
<gene>
    <name evidence="7 11" type="primary">uvrC</name>
    <name evidence="11" type="ORF">ABB22_11600</name>
</gene>
<accession>A0ABR5NIR8</accession>
<comment type="similarity">
    <text evidence="7">Belongs to the UvrC family.</text>
</comment>
<dbReference type="NCBIfam" id="TIGR00194">
    <property type="entry name" value="uvrC"/>
    <property type="match status" value="1"/>
</dbReference>
<evidence type="ECO:0000256" key="6">
    <source>
        <dbReference type="ARBA" id="ARBA00023236"/>
    </source>
</evidence>
<dbReference type="PROSITE" id="PS50165">
    <property type="entry name" value="UVRC"/>
    <property type="match status" value="1"/>
</dbReference>
<evidence type="ECO:0000313" key="12">
    <source>
        <dbReference type="Proteomes" id="UP000050902"/>
    </source>
</evidence>
<evidence type="ECO:0000313" key="11">
    <source>
        <dbReference type="EMBL" id="KRG56434.1"/>
    </source>
</evidence>
<dbReference type="Gene3D" id="1.10.150.20">
    <property type="entry name" value="5' to 3' exonuclease, C-terminal subdomain"/>
    <property type="match status" value="1"/>
</dbReference>
<dbReference type="InterPro" id="IPR035901">
    <property type="entry name" value="GIY-YIG_endonuc_sf"/>
</dbReference>
<dbReference type="PROSITE" id="PS50151">
    <property type="entry name" value="UVR"/>
    <property type="match status" value="1"/>
</dbReference>
<dbReference type="PANTHER" id="PTHR30562:SF1">
    <property type="entry name" value="UVRABC SYSTEM PROTEIN C"/>
    <property type="match status" value="1"/>
</dbReference>
<keyword evidence="4 7" id="KW-0267">Excision nuclease</keyword>
<reference evidence="11 12" key="1">
    <citation type="submission" date="2015-05" db="EMBL/GenBank/DDBJ databases">
        <title>Genome sequencing and analysis of members of genus Stenotrophomonas.</title>
        <authorList>
            <person name="Patil P.P."/>
            <person name="Midha S."/>
            <person name="Patil P.B."/>
        </authorList>
    </citation>
    <scope>NUCLEOTIDE SEQUENCE [LARGE SCALE GENOMIC DNA]</scope>
    <source>
        <strain evidence="11 12">DSM 12575</strain>
    </source>
</reference>
<evidence type="ECO:0000256" key="5">
    <source>
        <dbReference type="ARBA" id="ARBA00023204"/>
    </source>
</evidence>
<keyword evidence="6 7" id="KW-0742">SOS response</keyword>
<dbReference type="InterPro" id="IPR001943">
    <property type="entry name" value="UVR_dom"/>
</dbReference>
<dbReference type="InterPro" id="IPR003583">
    <property type="entry name" value="Hlx-hairpin-Hlx_DNA-bd_motif"/>
</dbReference>
<evidence type="ECO:0000259" key="9">
    <source>
        <dbReference type="PROSITE" id="PS50164"/>
    </source>
</evidence>
<evidence type="ECO:0000256" key="1">
    <source>
        <dbReference type="ARBA" id="ARBA00022490"/>
    </source>
</evidence>
<dbReference type="EMBL" id="LDJG01000017">
    <property type="protein sequence ID" value="KRG56434.1"/>
    <property type="molecule type" value="Genomic_DNA"/>
</dbReference>
<dbReference type="SMART" id="SM00465">
    <property type="entry name" value="GIYc"/>
    <property type="match status" value="1"/>
</dbReference>
<dbReference type="PROSITE" id="PS50164">
    <property type="entry name" value="GIY_YIG"/>
    <property type="match status" value="1"/>
</dbReference>
<evidence type="ECO:0000256" key="2">
    <source>
        <dbReference type="ARBA" id="ARBA00022763"/>
    </source>
</evidence>
<feature type="domain" description="GIY-YIG" evidence="9">
    <location>
        <begin position="20"/>
        <end position="98"/>
    </location>
</feature>
<dbReference type="InterPro" id="IPR001162">
    <property type="entry name" value="UvrC_RNase_H_dom"/>
</dbReference>
<dbReference type="SUPFAM" id="SSF47781">
    <property type="entry name" value="RuvA domain 2-like"/>
    <property type="match status" value="1"/>
</dbReference>
<dbReference type="Pfam" id="PF22920">
    <property type="entry name" value="UvrC_RNaseH"/>
    <property type="match status" value="1"/>
</dbReference>
<comment type="caution">
    <text evidence="11">The sequence shown here is derived from an EMBL/GenBank/DDBJ whole genome shotgun (WGS) entry which is preliminary data.</text>
</comment>
<dbReference type="Pfam" id="PF14520">
    <property type="entry name" value="HHH_5"/>
    <property type="match status" value="1"/>
</dbReference>
<dbReference type="RefSeq" id="WP_055769731.1">
    <property type="nucleotide sequence ID" value="NZ_LDJG01000017.1"/>
</dbReference>
<dbReference type="InterPro" id="IPR000305">
    <property type="entry name" value="GIY-YIG_endonuc"/>
</dbReference>
<evidence type="ECO:0000256" key="4">
    <source>
        <dbReference type="ARBA" id="ARBA00022881"/>
    </source>
</evidence>
<dbReference type="SMART" id="SM00278">
    <property type="entry name" value="HhH1"/>
    <property type="match status" value="2"/>
</dbReference>
<comment type="subcellular location">
    <subcellularLocation>
        <location evidence="7">Cytoplasm</location>
    </subcellularLocation>
</comment>
<dbReference type="InterPro" id="IPR010994">
    <property type="entry name" value="RuvA_2-like"/>
</dbReference>
<evidence type="ECO:0000259" key="10">
    <source>
        <dbReference type="PROSITE" id="PS50165"/>
    </source>
</evidence>
<dbReference type="InterPro" id="IPR038476">
    <property type="entry name" value="UvrC_RNase_H_dom_sf"/>
</dbReference>
<organism evidence="11 12">
    <name type="scientific">Stenotrophomonas nitritireducens</name>
    <dbReference type="NCBI Taxonomy" id="83617"/>
    <lineage>
        <taxon>Bacteria</taxon>
        <taxon>Pseudomonadati</taxon>
        <taxon>Pseudomonadota</taxon>
        <taxon>Gammaproteobacteria</taxon>
        <taxon>Lysobacterales</taxon>
        <taxon>Lysobacteraceae</taxon>
        <taxon>Stenotrophomonas</taxon>
    </lineage>
</organism>
<dbReference type="Pfam" id="PF02151">
    <property type="entry name" value="UVR"/>
    <property type="match status" value="1"/>
</dbReference>
<keyword evidence="5 7" id="KW-0234">DNA repair</keyword>
<keyword evidence="2 7" id="KW-0227">DNA damage</keyword>
<dbReference type="Gene3D" id="4.10.860.10">
    <property type="entry name" value="UVR domain"/>
    <property type="match status" value="1"/>
</dbReference>
<dbReference type="HAMAP" id="MF_00203">
    <property type="entry name" value="UvrC"/>
    <property type="match status" value="1"/>
</dbReference>
<name>A0ABR5NIR8_9GAMM</name>